<organism evidence="1 2">
    <name type="scientific">Acetobacter malorum</name>
    <dbReference type="NCBI Taxonomy" id="178901"/>
    <lineage>
        <taxon>Bacteria</taxon>
        <taxon>Pseudomonadati</taxon>
        <taxon>Pseudomonadota</taxon>
        <taxon>Alphaproteobacteria</taxon>
        <taxon>Acetobacterales</taxon>
        <taxon>Acetobacteraceae</taxon>
        <taxon>Acetobacter</taxon>
    </lineage>
</organism>
<dbReference type="AntiFam" id="ANF00175">
    <property type="entry name" value="Shadow ORF (opposite plcN)"/>
</dbReference>
<proteinExistence type="predicted"/>
<protein>
    <submittedName>
        <fullName evidence="1">Uncharacterized protein</fullName>
    </submittedName>
</protein>
<dbReference type="EMBL" id="LVHD01000153">
    <property type="protein sequence ID" value="OAG75060.1"/>
    <property type="molecule type" value="Genomic_DNA"/>
</dbReference>
<comment type="caution">
    <text evidence="1">The sequence shown here is derived from an EMBL/GenBank/DDBJ whole genome shotgun (WGS) entry which is preliminary data.</text>
</comment>
<gene>
    <name evidence="1" type="ORF">Amal_03778</name>
</gene>
<dbReference type="Proteomes" id="UP000077349">
    <property type="component" value="Unassembled WGS sequence"/>
</dbReference>
<name>A0A177G3Y7_9PROT</name>
<sequence length="155" mass="16962">MITHRKCVSQGVMVWDILARVISHRHVGLVPGPLVVPPGVDGRMGGRPVMVQIQHTLRTGDMRAELERQNPSLLRFGAPLGPDRGAIGGTNRVTLPNPTHPIQMTKIVIKGPVFLHQHNNVLDIFQRAAPALCRNSQRAVNGGQKTRRNKSASTL</sequence>
<reference evidence="1 2" key="1">
    <citation type="submission" date="2016-03" db="EMBL/GenBank/DDBJ databases">
        <title>Draft genome sequence of Acetobacter malorum CECT 7742, a strain isolated from strawberry vinegar.</title>
        <authorList>
            <person name="Sainz F."/>
            <person name="Mas A."/>
            <person name="Torija M.J."/>
        </authorList>
    </citation>
    <scope>NUCLEOTIDE SEQUENCE [LARGE SCALE GENOMIC DNA]</scope>
    <source>
        <strain evidence="1 2">CECT 7742</strain>
    </source>
</reference>
<evidence type="ECO:0000313" key="2">
    <source>
        <dbReference type="Proteomes" id="UP000077349"/>
    </source>
</evidence>
<dbReference type="AlphaFoldDB" id="A0A177G3Y7"/>
<accession>A0A177G3Y7</accession>
<evidence type="ECO:0000313" key="1">
    <source>
        <dbReference type="EMBL" id="OAG75060.1"/>
    </source>
</evidence>